<feature type="coiled-coil region" evidence="1">
    <location>
        <begin position="89"/>
        <end position="200"/>
    </location>
</feature>
<accession>A0A0H1RI27</accession>
<protein>
    <submittedName>
        <fullName evidence="3">Uncharacterized protein</fullName>
    </submittedName>
</protein>
<dbReference type="AlphaFoldDB" id="A0A0H1RI27"/>
<keyword evidence="4" id="KW-1185">Reference proteome</keyword>
<organism evidence="3 4">
    <name type="scientific">Microvirga vignae</name>
    <dbReference type="NCBI Taxonomy" id="1225564"/>
    <lineage>
        <taxon>Bacteria</taxon>
        <taxon>Pseudomonadati</taxon>
        <taxon>Pseudomonadota</taxon>
        <taxon>Alphaproteobacteria</taxon>
        <taxon>Hyphomicrobiales</taxon>
        <taxon>Methylobacteriaceae</taxon>
        <taxon>Microvirga</taxon>
    </lineage>
</organism>
<dbReference type="OrthoDB" id="9858092at2"/>
<gene>
    <name evidence="3" type="ORF">AA309_01830</name>
</gene>
<evidence type="ECO:0000313" key="3">
    <source>
        <dbReference type="EMBL" id="KLK94729.1"/>
    </source>
</evidence>
<dbReference type="Proteomes" id="UP000035489">
    <property type="component" value="Unassembled WGS sequence"/>
</dbReference>
<comment type="caution">
    <text evidence="3">The sequence shown here is derived from an EMBL/GenBank/DDBJ whole genome shotgun (WGS) entry which is preliminary data.</text>
</comment>
<feature type="region of interest" description="Disordered" evidence="2">
    <location>
        <begin position="256"/>
        <end position="300"/>
    </location>
</feature>
<dbReference type="EMBL" id="LCYG01000005">
    <property type="protein sequence ID" value="KLK94729.1"/>
    <property type="molecule type" value="Genomic_DNA"/>
</dbReference>
<sequence length="376" mass="41244">MVGILIFGGTTAYLLPGFAGGRRATEDYFSGMMNAHSVPSEASAGDPVPFTWLLSPAGRWQGLPLLALQNSADVAEVGELKIASLQTAFERERDRAGAAQIQIATLQEQLARQKEKYEEKQEEVIILREQLTDSKANALQRAEHQSEAIEEKEQTDNALLREAASHVELAKLRASLIDAQNAAESERKKALSAYEQLEAAQGRLAALITLEGNRADTESQLRPKEEQVVAPLYENRKELLPATRIFQLPLPLTAYPAPSDRQENEAEPDTLQAINPSATDRNARQASLPPRARAPVERDNNAEAAAIRSHRLRVGSDARRLVKRGDVSREQAAQSIDKASPSPSQGPRLLVEDVQNSRSPGVLRLPGALLPDNRLW</sequence>
<proteinExistence type="predicted"/>
<reference evidence="3 4" key="1">
    <citation type="submission" date="2015-05" db="EMBL/GenBank/DDBJ databases">
        <title>Draft genome sequence of Microvirga vignae strain BR3299, a novel nitrogen fixing bacteria isolated from Brazil semi-aired region.</title>
        <authorList>
            <person name="Zilli J.E."/>
            <person name="Passos S.R."/>
            <person name="Leite J."/>
            <person name="Baldani J.I."/>
            <person name="Xavier G.R."/>
            <person name="Rumjaneck N.G."/>
            <person name="Simoes-Araujo J.L."/>
        </authorList>
    </citation>
    <scope>NUCLEOTIDE SEQUENCE [LARGE SCALE GENOMIC DNA]</scope>
    <source>
        <strain evidence="3 4">BR3299</strain>
    </source>
</reference>
<evidence type="ECO:0000256" key="2">
    <source>
        <dbReference type="SAM" id="MobiDB-lite"/>
    </source>
</evidence>
<name>A0A0H1RI27_9HYPH</name>
<keyword evidence="1" id="KW-0175">Coiled coil</keyword>
<feature type="region of interest" description="Disordered" evidence="2">
    <location>
        <begin position="323"/>
        <end position="360"/>
    </location>
</feature>
<dbReference type="RefSeq" id="WP_047187277.1">
    <property type="nucleotide sequence ID" value="NZ_LCYG01000005.1"/>
</dbReference>
<dbReference type="PATRIC" id="fig|1225564.3.peg.4959"/>
<evidence type="ECO:0000256" key="1">
    <source>
        <dbReference type="SAM" id="Coils"/>
    </source>
</evidence>
<evidence type="ECO:0000313" key="4">
    <source>
        <dbReference type="Proteomes" id="UP000035489"/>
    </source>
</evidence>